<sequence>MLCLSSFLFYSLLEVNLLIYSYYVFIHLDEFYIPESSAFQKFRFPHMILIYGYDYNDKYFRTAGFFSGGKFTRSTATFEQVKQAYLEMNVQYNYDNYLVLFKFNRETVYCFDIPNMVHQLEDYFFSRDTSQNYRSLRNPLPCRFGMDVYKDFVEHIEEVSVGGYLSKHAFQLLWEHKKCMLLRLDYLEKYVLKTNLKEIYSMYEGIEKKCDILRSLMIKYHITNERRLLKSMSSYVEKIENDEFKVLEVFIQAIKRNHN</sequence>
<evidence type="ECO:0000313" key="1">
    <source>
        <dbReference type="EMBL" id="OXM13899.1"/>
    </source>
</evidence>
<proteinExistence type="predicted"/>
<evidence type="ECO:0000313" key="2">
    <source>
        <dbReference type="Proteomes" id="UP000215145"/>
    </source>
</evidence>
<organism evidence="1 2">
    <name type="scientific">Paenibacillus herberti</name>
    <dbReference type="NCBI Taxonomy" id="1619309"/>
    <lineage>
        <taxon>Bacteria</taxon>
        <taxon>Bacillati</taxon>
        <taxon>Bacillota</taxon>
        <taxon>Bacilli</taxon>
        <taxon>Bacillales</taxon>
        <taxon>Paenibacillaceae</taxon>
        <taxon>Paenibacillus</taxon>
    </lineage>
</organism>
<dbReference type="Proteomes" id="UP000215145">
    <property type="component" value="Unassembled WGS sequence"/>
</dbReference>
<comment type="caution">
    <text evidence="1">The sequence shown here is derived from an EMBL/GenBank/DDBJ whole genome shotgun (WGS) entry which is preliminary data.</text>
</comment>
<accession>A0A229NW79</accession>
<protein>
    <submittedName>
        <fullName evidence="1">Uncharacterized protein</fullName>
    </submittedName>
</protein>
<dbReference type="AlphaFoldDB" id="A0A229NW79"/>
<gene>
    <name evidence="1" type="ORF">CGZ75_12865</name>
</gene>
<name>A0A229NW79_9BACL</name>
<reference evidence="1 2" key="1">
    <citation type="submission" date="2017-07" db="EMBL/GenBank/DDBJ databases">
        <title>Paenibacillus herberti R33 genome sequencing and assembly.</title>
        <authorList>
            <person name="Su W."/>
        </authorList>
    </citation>
    <scope>NUCLEOTIDE SEQUENCE [LARGE SCALE GENOMIC DNA]</scope>
    <source>
        <strain evidence="1 2">R33</strain>
    </source>
</reference>
<keyword evidence="2" id="KW-1185">Reference proteome</keyword>
<dbReference type="EMBL" id="NMUQ01000002">
    <property type="protein sequence ID" value="OXM13899.1"/>
    <property type="molecule type" value="Genomic_DNA"/>
</dbReference>